<dbReference type="InterPro" id="IPR036661">
    <property type="entry name" value="Luciferase-like_sf"/>
</dbReference>
<dbReference type="PANTHER" id="PTHR30137:SF8">
    <property type="entry name" value="BLR5498 PROTEIN"/>
    <property type="match status" value="1"/>
</dbReference>
<keyword evidence="2" id="KW-0503">Monooxygenase</keyword>
<dbReference type="InterPro" id="IPR050766">
    <property type="entry name" value="Bact_Lucif_Oxidored"/>
</dbReference>
<keyword evidence="1" id="KW-0560">Oxidoreductase</keyword>
<dbReference type="Gene3D" id="3.20.20.30">
    <property type="entry name" value="Luciferase-like domain"/>
    <property type="match status" value="1"/>
</dbReference>
<protein>
    <submittedName>
        <fullName evidence="4">Siderophore biosynthesis protein</fullName>
    </submittedName>
</protein>
<gene>
    <name evidence="4" type="ORF">GCM10011610_46940</name>
</gene>
<dbReference type="InterPro" id="IPR011251">
    <property type="entry name" value="Luciferase-like_dom"/>
</dbReference>
<name>A0ABQ2KQC9_9NOCA</name>
<evidence type="ECO:0000313" key="4">
    <source>
        <dbReference type="EMBL" id="GGN88972.1"/>
    </source>
</evidence>
<dbReference type="NCBIfam" id="TIGR04020">
    <property type="entry name" value="seco_metab_LLM"/>
    <property type="match status" value="1"/>
</dbReference>
<accession>A0ABQ2KQC9</accession>
<evidence type="ECO:0000313" key="5">
    <source>
        <dbReference type="Proteomes" id="UP000658127"/>
    </source>
</evidence>
<reference evidence="5" key="1">
    <citation type="journal article" date="2019" name="Int. J. Syst. Evol. Microbiol.">
        <title>The Global Catalogue of Microorganisms (GCM) 10K type strain sequencing project: providing services to taxonomists for standard genome sequencing and annotation.</title>
        <authorList>
            <consortium name="The Broad Institute Genomics Platform"/>
            <consortium name="The Broad Institute Genome Sequencing Center for Infectious Disease"/>
            <person name="Wu L."/>
            <person name="Ma J."/>
        </authorList>
    </citation>
    <scope>NUCLEOTIDE SEQUENCE [LARGE SCALE GENOMIC DNA]</scope>
    <source>
        <strain evidence="5">CGMCC 4.7329</strain>
    </source>
</reference>
<keyword evidence="5" id="KW-1185">Reference proteome</keyword>
<sequence length="345" mass="37036">MDLSLFYFSSSAGDGGSYSLLLDGAKFADAEGLSAVWTPERHFHRFGGMFPNSAVTSAAVAAVTERVSVRAGSVIAPLHHPLRIVEDWSIVDNLSGGRAGVAFASGWNSQDFLLEPDAYADRRTIVVETADEVRALWRGKPATGADGLGNQIEVEPFPRPVQGDLPIWLTSGGSPETFAAAGRGGYGVLTHLIGQDMAALAAKIELYRAELAKSSAPQRNEHVAVMLHTFLGEDREQIKDIVHEPFSGYLRDSVDLLAKAAELAGGPSLEALSEQDRAGIVDFAFERYFRTSALFGTLEDALEICDQLADIGVDEVACLVDFGVPADLVRESFSHLGDLNKILQS</sequence>
<dbReference type="EMBL" id="BMNE01000005">
    <property type="protein sequence ID" value="GGN88972.1"/>
    <property type="molecule type" value="Genomic_DNA"/>
</dbReference>
<feature type="domain" description="Luciferase-like" evidence="3">
    <location>
        <begin position="12"/>
        <end position="314"/>
    </location>
</feature>
<comment type="caution">
    <text evidence="4">The sequence shown here is derived from an EMBL/GenBank/DDBJ whole genome shotgun (WGS) entry which is preliminary data.</text>
</comment>
<dbReference type="Proteomes" id="UP000658127">
    <property type="component" value="Unassembled WGS sequence"/>
</dbReference>
<dbReference type="PANTHER" id="PTHR30137">
    <property type="entry name" value="LUCIFERASE-LIKE MONOOXYGENASE"/>
    <property type="match status" value="1"/>
</dbReference>
<evidence type="ECO:0000256" key="2">
    <source>
        <dbReference type="ARBA" id="ARBA00023033"/>
    </source>
</evidence>
<evidence type="ECO:0000259" key="3">
    <source>
        <dbReference type="Pfam" id="PF00296"/>
    </source>
</evidence>
<dbReference type="InterPro" id="IPR024011">
    <property type="entry name" value="Biosynth_lucif-like_mOase_dom"/>
</dbReference>
<evidence type="ECO:0000256" key="1">
    <source>
        <dbReference type="ARBA" id="ARBA00023002"/>
    </source>
</evidence>
<organism evidence="4 5">
    <name type="scientific">Nocardia rhizosphaerihabitans</name>
    <dbReference type="NCBI Taxonomy" id="1691570"/>
    <lineage>
        <taxon>Bacteria</taxon>
        <taxon>Bacillati</taxon>
        <taxon>Actinomycetota</taxon>
        <taxon>Actinomycetes</taxon>
        <taxon>Mycobacteriales</taxon>
        <taxon>Nocardiaceae</taxon>
        <taxon>Nocardia</taxon>
    </lineage>
</organism>
<dbReference type="RefSeq" id="WP_189032071.1">
    <property type="nucleotide sequence ID" value="NZ_BMNE01000005.1"/>
</dbReference>
<proteinExistence type="predicted"/>
<dbReference type="SUPFAM" id="SSF51679">
    <property type="entry name" value="Bacterial luciferase-like"/>
    <property type="match status" value="1"/>
</dbReference>
<dbReference type="Pfam" id="PF00296">
    <property type="entry name" value="Bac_luciferase"/>
    <property type="match status" value="1"/>
</dbReference>